<sequence>MNQDPYLSKDLDYLLTSSSFKDRTTAEAIKSKAINRNQSKINNYLFGNQIGYLVINYKSSSPIGISISKGQTNTTQVSNARIIIARAPCMPTGYKIITEYPTP</sequence>
<organism evidence="2 3">
    <name type="scientific">Frischella perrara</name>
    <dbReference type="NCBI Taxonomy" id="1267021"/>
    <lineage>
        <taxon>Bacteria</taxon>
        <taxon>Pseudomonadati</taxon>
        <taxon>Pseudomonadota</taxon>
        <taxon>Gammaproteobacteria</taxon>
        <taxon>Orbales</taxon>
        <taxon>Orbaceae</taxon>
        <taxon>Frischella</taxon>
    </lineage>
</organism>
<dbReference type="AlphaFoldDB" id="A0A318N772"/>
<accession>A0A318N772</accession>
<comment type="caution">
    <text evidence="2">The sequence shown here is derived from an EMBL/GenBank/DDBJ whole genome shotgun (WGS) entry which is preliminary data.</text>
</comment>
<evidence type="ECO:0000259" key="1">
    <source>
        <dbReference type="Pfam" id="PF18431"/>
    </source>
</evidence>
<feature type="domain" description="Bacterial CdiA-CT RNAse A" evidence="1">
    <location>
        <begin position="15"/>
        <end position="101"/>
    </location>
</feature>
<dbReference type="RefSeq" id="WP_110443990.1">
    <property type="nucleotide sequence ID" value="NZ_QGLM01000018.1"/>
</dbReference>
<dbReference type="EMBL" id="QGLM01000018">
    <property type="protein sequence ID" value="PXY94608.1"/>
    <property type="molecule type" value="Genomic_DNA"/>
</dbReference>
<dbReference type="Pfam" id="PF18431">
    <property type="entry name" value="RNAse_A_bac"/>
    <property type="match status" value="1"/>
</dbReference>
<proteinExistence type="predicted"/>
<dbReference type="Proteomes" id="UP000247838">
    <property type="component" value="Unassembled WGS sequence"/>
</dbReference>
<reference evidence="2 3" key="1">
    <citation type="submission" date="2018-05" db="EMBL/GenBank/DDBJ databases">
        <title>Reference genomes for bee gut microbiota database.</title>
        <authorList>
            <person name="Ellegaard K.M."/>
        </authorList>
    </citation>
    <scope>NUCLEOTIDE SEQUENCE [LARGE SCALE GENOMIC DNA]</scope>
    <source>
        <strain evidence="2 3">ESL0167</strain>
    </source>
</reference>
<name>A0A318N772_FRIPE</name>
<evidence type="ECO:0000313" key="3">
    <source>
        <dbReference type="Proteomes" id="UP000247838"/>
    </source>
</evidence>
<gene>
    <name evidence="2" type="ORF">DKK76_09060</name>
</gene>
<dbReference type="InterPro" id="IPR041436">
    <property type="entry name" value="RNAse_A_bac"/>
</dbReference>
<protein>
    <recommendedName>
        <fullName evidence="1">Bacterial CdiA-CT RNAse A domain-containing protein</fullName>
    </recommendedName>
</protein>
<evidence type="ECO:0000313" key="2">
    <source>
        <dbReference type="EMBL" id="PXY94608.1"/>
    </source>
</evidence>